<keyword evidence="2" id="KW-0472">Membrane</keyword>
<proteinExistence type="predicted"/>
<feature type="region of interest" description="Disordered" evidence="1">
    <location>
        <begin position="72"/>
        <end position="114"/>
    </location>
</feature>
<dbReference type="AlphaFoldDB" id="A0A3B0T6L9"/>
<dbReference type="EMBL" id="UOEN01000106">
    <property type="protein sequence ID" value="VAW12510.1"/>
    <property type="molecule type" value="Genomic_DNA"/>
</dbReference>
<reference evidence="3" key="1">
    <citation type="submission" date="2018-06" db="EMBL/GenBank/DDBJ databases">
        <authorList>
            <person name="Zhirakovskaya E."/>
        </authorList>
    </citation>
    <scope>NUCLEOTIDE SEQUENCE</scope>
</reference>
<sequence length="148" mass="17062">MSKDLKKAYTFWKKIQDEGLYGQLCEEILDTYRDHDSDILIPAGKFQEAIDFLKGSRRPDLIIFQNDLEKRLKKKQADKKKNNSTKEIPKENKVDPPQTSKPKVTESNKTEPPVATNDSYKWTIVTITFLVLLALIAAWKFKSKKTTG</sequence>
<keyword evidence="2" id="KW-1133">Transmembrane helix</keyword>
<evidence type="ECO:0000313" key="3">
    <source>
        <dbReference type="EMBL" id="VAW12510.1"/>
    </source>
</evidence>
<evidence type="ECO:0000256" key="2">
    <source>
        <dbReference type="SAM" id="Phobius"/>
    </source>
</evidence>
<name>A0A3B0T6L9_9ZZZZ</name>
<evidence type="ECO:0000256" key="1">
    <source>
        <dbReference type="SAM" id="MobiDB-lite"/>
    </source>
</evidence>
<protein>
    <submittedName>
        <fullName evidence="3">Uncharacterized protein</fullName>
    </submittedName>
</protein>
<gene>
    <name evidence="3" type="ORF">MNBD_BACTEROID05-141</name>
</gene>
<accession>A0A3B0T6L9</accession>
<keyword evidence="2" id="KW-0812">Transmembrane</keyword>
<feature type="transmembrane region" description="Helical" evidence="2">
    <location>
        <begin position="120"/>
        <end position="139"/>
    </location>
</feature>
<organism evidence="3">
    <name type="scientific">hydrothermal vent metagenome</name>
    <dbReference type="NCBI Taxonomy" id="652676"/>
    <lineage>
        <taxon>unclassified sequences</taxon>
        <taxon>metagenomes</taxon>
        <taxon>ecological metagenomes</taxon>
    </lineage>
</organism>